<accession>A0A8H7WFF0</accession>
<evidence type="ECO:0000313" key="2">
    <source>
        <dbReference type="EMBL" id="KAG4423792.1"/>
    </source>
</evidence>
<name>A0A8H7WFF0_9HELO</name>
<dbReference type="InterPro" id="IPR030395">
    <property type="entry name" value="GP_PDE_dom"/>
</dbReference>
<proteinExistence type="predicted"/>
<dbReference type="AlphaFoldDB" id="A0A8H7WFF0"/>
<evidence type="ECO:0000313" key="3">
    <source>
        <dbReference type="Proteomes" id="UP000664132"/>
    </source>
</evidence>
<dbReference type="SUPFAM" id="SSF51695">
    <property type="entry name" value="PLC-like phosphodiesterases"/>
    <property type="match status" value="1"/>
</dbReference>
<dbReference type="Proteomes" id="UP000664132">
    <property type="component" value="Unassembled WGS sequence"/>
</dbReference>
<keyword evidence="3" id="KW-1185">Reference proteome</keyword>
<sequence length="336" mass="37858">MAIPIAPDTDPLLPEKMESPNFASAIQTSAGKRPQAIAHRGYKTKFPENTMGAFKGAVEVGAHAIETDVHLSKDGVVVLSHDATLKRCFGLDKKIANCDWSYLESLRTVRKPHQPMPRLVDLLVYLTKPGLEDIWILLDIKLDDDPDDLLSRIATAIKSIKPSRRWPERIILGCWNAKYLPICNKHLPGFPITHIGWNIPYARQFLEIPGVSFNMFQKMMVGPGGSKFMKDVKKAGRALFLWTVNDDNSMKWSISKQVDGVITDDPKRYLELCRDYNGETVSVSLKGWSTFVIIKFMVPFFQLLVKYKYGTRMSKGRVVQDALIGGGPGRNHERTD</sequence>
<dbReference type="OrthoDB" id="1058301at2759"/>
<dbReference type="Pfam" id="PF03009">
    <property type="entry name" value="GDPD"/>
    <property type="match status" value="1"/>
</dbReference>
<dbReference type="InterPro" id="IPR017946">
    <property type="entry name" value="PLC-like_Pdiesterase_TIM-brl"/>
</dbReference>
<dbReference type="GO" id="GO:0006629">
    <property type="term" value="P:lipid metabolic process"/>
    <property type="evidence" value="ECO:0007669"/>
    <property type="project" value="InterPro"/>
</dbReference>
<feature type="domain" description="GP-PDE" evidence="1">
    <location>
        <begin position="34"/>
        <end position="273"/>
    </location>
</feature>
<evidence type="ECO:0000259" key="1">
    <source>
        <dbReference type="PROSITE" id="PS51704"/>
    </source>
</evidence>
<dbReference type="PANTHER" id="PTHR43805">
    <property type="entry name" value="GLYCEROPHOSPHORYL DIESTER PHOSPHODIESTERASE"/>
    <property type="match status" value="1"/>
</dbReference>
<dbReference type="PROSITE" id="PS51704">
    <property type="entry name" value="GP_PDE"/>
    <property type="match status" value="1"/>
</dbReference>
<organism evidence="2 3">
    <name type="scientific">Cadophora malorum</name>
    <dbReference type="NCBI Taxonomy" id="108018"/>
    <lineage>
        <taxon>Eukaryota</taxon>
        <taxon>Fungi</taxon>
        <taxon>Dikarya</taxon>
        <taxon>Ascomycota</taxon>
        <taxon>Pezizomycotina</taxon>
        <taxon>Leotiomycetes</taxon>
        <taxon>Helotiales</taxon>
        <taxon>Ploettnerulaceae</taxon>
        <taxon>Cadophora</taxon>
    </lineage>
</organism>
<dbReference type="CDD" id="cd08570">
    <property type="entry name" value="GDPD_YPL206cp_fungi"/>
    <property type="match status" value="1"/>
</dbReference>
<protein>
    <recommendedName>
        <fullName evidence="1">GP-PDE domain-containing protein</fullName>
    </recommendedName>
</protein>
<dbReference type="PANTHER" id="PTHR43805:SF1">
    <property type="entry name" value="GP-PDE DOMAIN-CONTAINING PROTEIN"/>
    <property type="match status" value="1"/>
</dbReference>
<comment type="caution">
    <text evidence="2">The sequence shown here is derived from an EMBL/GenBank/DDBJ whole genome shotgun (WGS) entry which is preliminary data.</text>
</comment>
<dbReference type="EMBL" id="JAFJYH010000029">
    <property type="protein sequence ID" value="KAG4423792.1"/>
    <property type="molecule type" value="Genomic_DNA"/>
</dbReference>
<reference evidence="2" key="1">
    <citation type="submission" date="2021-02" db="EMBL/GenBank/DDBJ databases">
        <title>Genome sequence Cadophora malorum strain M34.</title>
        <authorList>
            <person name="Stefanovic E."/>
            <person name="Vu D."/>
            <person name="Scully C."/>
            <person name="Dijksterhuis J."/>
            <person name="Roader J."/>
            <person name="Houbraken J."/>
        </authorList>
    </citation>
    <scope>NUCLEOTIDE SEQUENCE</scope>
    <source>
        <strain evidence="2">M34</strain>
    </source>
</reference>
<dbReference type="GO" id="GO:0008081">
    <property type="term" value="F:phosphoric diester hydrolase activity"/>
    <property type="evidence" value="ECO:0007669"/>
    <property type="project" value="InterPro"/>
</dbReference>
<gene>
    <name evidence="2" type="ORF">IFR04_003088</name>
</gene>
<dbReference type="Gene3D" id="3.20.20.190">
    <property type="entry name" value="Phosphatidylinositol (PI) phosphodiesterase"/>
    <property type="match status" value="1"/>
</dbReference>